<feature type="chain" id="PRO_5012092186" description="Hydroxyneurosporene synthase" evidence="1">
    <location>
        <begin position="22"/>
        <end position="368"/>
    </location>
</feature>
<dbReference type="InterPro" id="IPR056402">
    <property type="entry name" value="DA_N"/>
</dbReference>
<feature type="domain" description="Diels-Alderase N-terminal" evidence="2">
    <location>
        <begin position="37"/>
        <end position="231"/>
    </location>
</feature>
<proteinExistence type="predicted"/>
<gene>
    <name evidence="4" type="ORF">PAC_17233</name>
</gene>
<evidence type="ECO:0000256" key="1">
    <source>
        <dbReference type="SAM" id="SignalP"/>
    </source>
</evidence>
<evidence type="ECO:0008006" key="6">
    <source>
        <dbReference type="Google" id="ProtNLM"/>
    </source>
</evidence>
<dbReference type="EMBL" id="FJOG01000043">
    <property type="protein sequence ID" value="CZR67334.1"/>
    <property type="molecule type" value="Genomic_DNA"/>
</dbReference>
<evidence type="ECO:0000259" key="3">
    <source>
        <dbReference type="Pfam" id="PF25581"/>
    </source>
</evidence>
<feature type="signal peptide" evidence="1">
    <location>
        <begin position="1"/>
        <end position="21"/>
    </location>
</feature>
<dbReference type="InterPro" id="IPR057722">
    <property type="entry name" value="AsqO/PenF-like_C"/>
</dbReference>
<dbReference type="STRING" id="576137.A0A1L7XQL5"/>
<reference evidence="4 5" key="1">
    <citation type="submission" date="2016-03" db="EMBL/GenBank/DDBJ databases">
        <authorList>
            <person name="Ploux O."/>
        </authorList>
    </citation>
    <scope>NUCLEOTIDE SEQUENCE [LARGE SCALE GENOMIC DNA]</scope>
    <source>
        <strain evidence="4 5">UAMH 11012</strain>
    </source>
</reference>
<dbReference type="OrthoDB" id="5344254at2759"/>
<dbReference type="SUPFAM" id="SSF159245">
    <property type="entry name" value="AttH-like"/>
    <property type="match status" value="1"/>
</dbReference>
<feature type="domain" description="AsqO/PenF-like C-terminal" evidence="3">
    <location>
        <begin position="238"/>
        <end position="365"/>
    </location>
</feature>
<keyword evidence="5" id="KW-1185">Reference proteome</keyword>
<name>A0A1L7XQL5_9HELO</name>
<keyword evidence="1" id="KW-0732">Signal</keyword>
<evidence type="ECO:0000259" key="2">
    <source>
        <dbReference type="Pfam" id="PF24137"/>
    </source>
</evidence>
<sequence length="368" mass="38959">MKIQNLALVGALCASTPIVLCSQTITVSNVVQLGNSVGQFVSGASGLDGPKMDPEINSTSFDWWYFDAVSENNSCAVVIVFYMTTDLGFPFVLPLSTLSVDIFATFEDGTLVFLPLNNPPLSAGTATVVTDGDGSSGVWEGTGFEWKGAPDLSQYVVTIDSPLLGISGTLVLNSVAPAHYPCGPNQAGQNLEVSPHVGWANAVPDANAVADFTILGRKLQFTGPGYHDKNWGDQPFTENVASWYWGHGRLGPYSIVWFDVLALNGSEYISSYAAVNGSIITASCSGIKVRPTGTNSQYPPVITSGNPQGFHIDLDLGSEGILEVNVTSNLAIADAILYTRWSGSMSGGVKGGIVYTGVALYEEFKFQV</sequence>
<evidence type="ECO:0000313" key="5">
    <source>
        <dbReference type="Proteomes" id="UP000184330"/>
    </source>
</evidence>
<dbReference type="Proteomes" id="UP000184330">
    <property type="component" value="Unassembled WGS sequence"/>
</dbReference>
<organism evidence="4 5">
    <name type="scientific">Phialocephala subalpina</name>
    <dbReference type="NCBI Taxonomy" id="576137"/>
    <lineage>
        <taxon>Eukaryota</taxon>
        <taxon>Fungi</taxon>
        <taxon>Dikarya</taxon>
        <taxon>Ascomycota</taxon>
        <taxon>Pezizomycotina</taxon>
        <taxon>Leotiomycetes</taxon>
        <taxon>Helotiales</taxon>
        <taxon>Mollisiaceae</taxon>
        <taxon>Phialocephala</taxon>
        <taxon>Phialocephala fortinii species complex</taxon>
    </lineage>
</organism>
<dbReference type="Pfam" id="PF25581">
    <property type="entry name" value="AsqO_C"/>
    <property type="match status" value="1"/>
</dbReference>
<protein>
    <recommendedName>
        <fullName evidence="6">Hydroxyneurosporene synthase</fullName>
    </recommendedName>
</protein>
<dbReference type="Pfam" id="PF24137">
    <property type="entry name" value="DA_N"/>
    <property type="match status" value="1"/>
</dbReference>
<evidence type="ECO:0000313" key="4">
    <source>
        <dbReference type="EMBL" id="CZR67334.1"/>
    </source>
</evidence>
<accession>A0A1L7XQL5</accession>
<dbReference type="AlphaFoldDB" id="A0A1L7XQL5"/>